<accession>A0AB37ULM1</accession>
<reference evidence="1 2" key="1">
    <citation type="journal article" date="2019" name="Genome Biol. Evol.">
        <title>Day and night: Metabolic profiles and evolutionary relationships of six axenic non-marine cyanobacteria.</title>
        <authorList>
            <person name="Will S.E."/>
            <person name="Henke P."/>
            <person name="Boedeker C."/>
            <person name="Huang S."/>
            <person name="Brinkmann H."/>
            <person name="Rohde M."/>
            <person name="Jarek M."/>
            <person name="Friedl T."/>
            <person name="Seufert S."/>
            <person name="Schumacher M."/>
            <person name="Overmann J."/>
            <person name="Neumann-Schaal M."/>
            <person name="Petersen J."/>
        </authorList>
    </citation>
    <scope>NUCLEOTIDE SEQUENCE [LARGE SCALE GENOMIC DNA]</scope>
    <source>
        <strain evidence="1 2">SAG 39.79</strain>
    </source>
</reference>
<evidence type="ECO:0000313" key="1">
    <source>
        <dbReference type="EMBL" id="RUT12224.1"/>
    </source>
</evidence>
<dbReference type="AlphaFoldDB" id="A0AB37ULM1"/>
<proteinExistence type="predicted"/>
<gene>
    <name evidence="1" type="ORF">DSM107010_24380</name>
</gene>
<organism evidence="1 2">
    <name type="scientific">Chroococcidiopsis cubana SAG 39.79</name>
    <dbReference type="NCBI Taxonomy" id="388085"/>
    <lineage>
        <taxon>Bacteria</taxon>
        <taxon>Bacillati</taxon>
        <taxon>Cyanobacteriota</taxon>
        <taxon>Cyanophyceae</taxon>
        <taxon>Chroococcidiopsidales</taxon>
        <taxon>Chroococcidiopsidaceae</taxon>
        <taxon>Chroococcidiopsis</taxon>
    </lineage>
</organism>
<sequence>MKANCDYLISRGNETTDRKSQTKFIVAKPNDYAKVSKFFQHLFAWLFQSNELQVKQRRDRQGNTWWQAFDPNTNESTSFGSEAEMRSWIEQRYYR</sequence>
<keyword evidence="2" id="KW-1185">Reference proteome</keyword>
<comment type="caution">
    <text evidence="1">The sequence shown here is derived from an EMBL/GenBank/DDBJ whole genome shotgun (WGS) entry which is preliminary data.</text>
</comment>
<dbReference type="RefSeq" id="WP_199755516.1">
    <property type="nucleotide sequence ID" value="NZ_JAVKZF010000002.1"/>
</dbReference>
<dbReference type="Proteomes" id="UP000282574">
    <property type="component" value="Unassembled WGS sequence"/>
</dbReference>
<dbReference type="EMBL" id="RSCK01000016">
    <property type="protein sequence ID" value="RUT12224.1"/>
    <property type="molecule type" value="Genomic_DNA"/>
</dbReference>
<evidence type="ECO:0000313" key="2">
    <source>
        <dbReference type="Proteomes" id="UP000282574"/>
    </source>
</evidence>
<protein>
    <submittedName>
        <fullName evidence="1">Uncharacterized protein</fullName>
    </submittedName>
</protein>
<name>A0AB37ULM1_9CYAN</name>